<gene>
    <name evidence="2" type="ORF">DVW87_03710</name>
</gene>
<feature type="transmembrane region" description="Helical" evidence="1">
    <location>
        <begin position="32"/>
        <end position="49"/>
    </location>
</feature>
<name>A0A369W416_9SPHN</name>
<protein>
    <submittedName>
        <fullName evidence="2">Uncharacterized protein</fullName>
    </submittedName>
</protein>
<organism evidence="2 3">
    <name type="scientific">Sphingomonas aracearum</name>
    <dbReference type="NCBI Taxonomy" id="2283317"/>
    <lineage>
        <taxon>Bacteria</taxon>
        <taxon>Pseudomonadati</taxon>
        <taxon>Pseudomonadota</taxon>
        <taxon>Alphaproteobacteria</taxon>
        <taxon>Sphingomonadales</taxon>
        <taxon>Sphingomonadaceae</taxon>
        <taxon>Sphingomonas</taxon>
    </lineage>
</organism>
<evidence type="ECO:0000256" key="1">
    <source>
        <dbReference type="SAM" id="Phobius"/>
    </source>
</evidence>
<keyword evidence="1" id="KW-1133">Transmembrane helix</keyword>
<dbReference type="EMBL" id="QQNB01000001">
    <property type="protein sequence ID" value="RDE06801.1"/>
    <property type="molecule type" value="Genomic_DNA"/>
</dbReference>
<proteinExistence type="predicted"/>
<sequence length="79" mass="8381">MDDPTTEQVRLFLAAGQSRSALTVAIISRLPLRYIVAVILAIMGVAHVAEPIGTALTHEAAKVEVRTSSADQVAKLAKK</sequence>
<keyword evidence="3" id="KW-1185">Reference proteome</keyword>
<evidence type="ECO:0000313" key="2">
    <source>
        <dbReference type="EMBL" id="RDE06801.1"/>
    </source>
</evidence>
<reference evidence="2 3" key="1">
    <citation type="submission" date="2018-07" db="EMBL/GenBank/DDBJ databases">
        <title>a novel species of Sphingomonas isolated from the rhizosphere soil of Araceae plant.</title>
        <authorList>
            <person name="Zhiyong W."/>
            <person name="Qinglan Z."/>
            <person name="Zhiwei F."/>
            <person name="Ding X."/>
            <person name="Gejiao W."/>
            <person name="Shixue Z."/>
        </authorList>
    </citation>
    <scope>NUCLEOTIDE SEQUENCE [LARGE SCALE GENOMIC DNA]</scope>
    <source>
        <strain evidence="2 3">WZY 27</strain>
    </source>
</reference>
<comment type="caution">
    <text evidence="2">The sequence shown here is derived from an EMBL/GenBank/DDBJ whole genome shotgun (WGS) entry which is preliminary data.</text>
</comment>
<dbReference type="AlphaFoldDB" id="A0A369W416"/>
<accession>A0A369W416</accession>
<evidence type="ECO:0000313" key="3">
    <source>
        <dbReference type="Proteomes" id="UP000253918"/>
    </source>
</evidence>
<keyword evidence="1" id="KW-0812">Transmembrane</keyword>
<keyword evidence="1" id="KW-0472">Membrane</keyword>
<dbReference type="Proteomes" id="UP000253918">
    <property type="component" value="Unassembled WGS sequence"/>
</dbReference>